<dbReference type="Gene3D" id="2.60.40.420">
    <property type="entry name" value="Cupredoxins - blue copper proteins"/>
    <property type="match status" value="1"/>
</dbReference>
<protein>
    <submittedName>
        <fullName evidence="3">Cupredoxin domain-containing protein</fullName>
    </submittedName>
</protein>
<dbReference type="InterPro" id="IPR028096">
    <property type="entry name" value="EfeO_Cupredoxin"/>
</dbReference>
<evidence type="ECO:0000313" key="4">
    <source>
        <dbReference type="Proteomes" id="UP001432360"/>
    </source>
</evidence>
<name>A0ABZ2BA54_9HYPH</name>
<evidence type="ECO:0000256" key="1">
    <source>
        <dbReference type="SAM" id="SignalP"/>
    </source>
</evidence>
<feature type="chain" id="PRO_5045427877" evidence="1">
    <location>
        <begin position="33"/>
        <end position="163"/>
    </location>
</feature>
<dbReference type="EMBL" id="CP133148">
    <property type="protein sequence ID" value="WVT04293.1"/>
    <property type="molecule type" value="Genomic_DNA"/>
</dbReference>
<organism evidence="3 4">
    <name type="scientific">Sinorhizobium chiapasense</name>
    <dbReference type="NCBI Taxonomy" id="501572"/>
    <lineage>
        <taxon>Bacteria</taxon>
        <taxon>Pseudomonadati</taxon>
        <taxon>Pseudomonadota</taxon>
        <taxon>Alphaproteobacteria</taxon>
        <taxon>Hyphomicrobiales</taxon>
        <taxon>Rhizobiaceae</taxon>
        <taxon>Sinorhizobium/Ensifer group</taxon>
        <taxon>Sinorhizobium</taxon>
    </lineage>
</organism>
<dbReference type="SUPFAM" id="SSF49503">
    <property type="entry name" value="Cupredoxins"/>
    <property type="match status" value="1"/>
</dbReference>
<dbReference type="InterPro" id="IPR008972">
    <property type="entry name" value="Cupredoxin"/>
</dbReference>
<keyword evidence="1" id="KW-0732">Signal</keyword>
<dbReference type="Pfam" id="PF13473">
    <property type="entry name" value="Cupredoxin_1"/>
    <property type="match status" value="1"/>
</dbReference>
<evidence type="ECO:0000259" key="2">
    <source>
        <dbReference type="Pfam" id="PF13473"/>
    </source>
</evidence>
<gene>
    <name evidence="3" type="ORF">RB548_02425</name>
</gene>
<dbReference type="RefSeq" id="WP_331373472.1">
    <property type="nucleotide sequence ID" value="NZ_CP133148.1"/>
</dbReference>
<evidence type="ECO:0000313" key="3">
    <source>
        <dbReference type="EMBL" id="WVT04293.1"/>
    </source>
</evidence>
<feature type="domain" description="EfeO-type cupredoxin-like" evidence="2">
    <location>
        <begin position="81"/>
        <end position="159"/>
    </location>
</feature>
<sequence>MFRHSIAAGGAAVRLALAAALTTAGLTGSAEAASMRRIITMVAVEAKGGTTVDKEPFPSAALPEGKGYELEAPNAEGRWEVSTYRWEPNQIIVNQGDEVMLEILGVNGAEHPSMIVGYDINFTVKRGQLTTVTFTADKAGVFEFRCGTHQPSMVGELIVLPGS</sequence>
<proteinExistence type="predicted"/>
<dbReference type="Proteomes" id="UP001432360">
    <property type="component" value="Chromosome"/>
</dbReference>
<keyword evidence="4" id="KW-1185">Reference proteome</keyword>
<feature type="signal peptide" evidence="1">
    <location>
        <begin position="1"/>
        <end position="32"/>
    </location>
</feature>
<accession>A0ABZ2BA54</accession>
<reference evidence="3" key="1">
    <citation type="submission" date="2023-08" db="EMBL/GenBank/DDBJ databases">
        <title>Complete genome sequence of Sinorhizobium chiapanecum ITTG S70 isolated from Acaciella angustissima nodules in Chiapas-Mexico.</title>
        <authorList>
            <person name="Rincon-Rosales R."/>
            <person name="Rogel M.A."/>
            <person name="Rincon-Medina C.I."/>
            <person name="Guerrero G."/>
            <person name="Manzano-Gomez L.A."/>
            <person name="Lopez-Lopez A."/>
            <person name="Rincon Molina F.A."/>
            <person name="Martinez-Romero E."/>
        </authorList>
    </citation>
    <scope>NUCLEOTIDE SEQUENCE</scope>
    <source>
        <strain evidence="3">ITTG S70</strain>
    </source>
</reference>